<protein>
    <submittedName>
        <fullName evidence="1">Uncharacterized protein</fullName>
    </submittedName>
</protein>
<comment type="caution">
    <text evidence="1">The sequence shown here is derived from an EMBL/GenBank/DDBJ whole genome shotgun (WGS) entry which is preliminary data.</text>
</comment>
<evidence type="ECO:0000313" key="1">
    <source>
        <dbReference type="EMBL" id="RHL97100.1"/>
    </source>
</evidence>
<evidence type="ECO:0000313" key="2">
    <source>
        <dbReference type="Proteomes" id="UP000285613"/>
    </source>
</evidence>
<name>A0AAQ0LTK7_BIFPS</name>
<gene>
    <name evidence="1" type="ORF">DWZ91_03655</name>
</gene>
<accession>A0AAQ0LTK7</accession>
<reference evidence="1 2" key="1">
    <citation type="submission" date="2018-08" db="EMBL/GenBank/DDBJ databases">
        <title>A genome reference for cultivated species of the human gut microbiota.</title>
        <authorList>
            <person name="Zou Y."/>
            <person name="Xue W."/>
            <person name="Luo G."/>
        </authorList>
    </citation>
    <scope>NUCLEOTIDE SEQUENCE [LARGE SCALE GENOMIC DNA]</scope>
    <source>
        <strain evidence="1 2">AF36-12AT</strain>
    </source>
</reference>
<dbReference type="Proteomes" id="UP000285613">
    <property type="component" value="Unassembled WGS sequence"/>
</dbReference>
<proteinExistence type="predicted"/>
<sequence length="61" mass="7106">MNLVRFEKQSLAMKANTEQLPHSEDFYSLFSSKIYQRAQAYYDAGMVQHVSQVAPSLWHAR</sequence>
<dbReference type="EMBL" id="QRPH01000002">
    <property type="protein sequence ID" value="RHL97100.1"/>
    <property type="molecule type" value="Genomic_DNA"/>
</dbReference>
<organism evidence="1 2">
    <name type="scientific">Bifidobacterium pseudocatenulatum</name>
    <dbReference type="NCBI Taxonomy" id="28026"/>
    <lineage>
        <taxon>Bacteria</taxon>
        <taxon>Bacillati</taxon>
        <taxon>Actinomycetota</taxon>
        <taxon>Actinomycetes</taxon>
        <taxon>Bifidobacteriales</taxon>
        <taxon>Bifidobacteriaceae</taxon>
        <taxon>Bifidobacterium</taxon>
    </lineage>
</organism>
<dbReference type="AlphaFoldDB" id="A0AAQ0LTK7"/>